<gene>
    <name evidence="3" type="ORF">K489DRAFT_115179</name>
</gene>
<sequence>MPDSRRIHQLQLELANLKRHRDHVRQIHADRFTPVARENIVSDCRDADSRLRELNSQLHQYSEQRRLSRDERHRHQLHDRIEGTKRNIQTMRHNLERRKQRLADHDEHRRKNEADQHQTRMKIDRKQEELNHVLRQR</sequence>
<reference evidence="3" key="1">
    <citation type="submission" date="2020-01" db="EMBL/GenBank/DDBJ databases">
        <authorList>
            <consortium name="DOE Joint Genome Institute"/>
            <person name="Haridas S."/>
            <person name="Albert R."/>
            <person name="Binder M."/>
            <person name="Bloem J."/>
            <person name="Labutti K."/>
            <person name="Salamov A."/>
            <person name="Andreopoulos B."/>
            <person name="Baker S.E."/>
            <person name="Barry K."/>
            <person name="Bills G."/>
            <person name="Bluhm B.H."/>
            <person name="Cannon C."/>
            <person name="Castanera R."/>
            <person name="Culley D.E."/>
            <person name="Daum C."/>
            <person name="Ezra D."/>
            <person name="Gonzalez J.B."/>
            <person name="Henrissat B."/>
            <person name="Kuo A."/>
            <person name="Liang C."/>
            <person name="Lipzen A."/>
            <person name="Lutzoni F."/>
            <person name="Magnuson J."/>
            <person name="Mondo S."/>
            <person name="Nolan M."/>
            <person name="Ohm R."/>
            <person name="Pangilinan J."/>
            <person name="Park H.-J."/>
            <person name="Ramirez L."/>
            <person name="Alfaro M."/>
            <person name="Sun H."/>
            <person name="Tritt A."/>
            <person name="Yoshinaga Y."/>
            <person name="Zwiers L.-H."/>
            <person name="Turgeon B.G."/>
            <person name="Goodwin S.B."/>
            <person name="Spatafora J.W."/>
            <person name="Crous P.W."/>
            <person name="Grigoriev I.V."/>
        </authorList>
    </citation>
    <scope>NUCLEOTIDE SEQUENCE</scope>
    <source>
        <strain evidence="3">CBS 342.82</strain>
    </source>
</reference>
<evidence type="ECO:0000256" key="1">
    <source>
        <dbReference type="SAM" id="MobiDB-lite"/>
    </source>
</evidence>
<protein>
    <submittedName>
        <fullName evidence="3">Uncharacterized protein</fullName>
    </submittedName>
</protein>
<reference evidence="3" key="2">
    <citation type="submission" date="2020-04" db="EMBL/GenBank/DDBJ databases">
        <authorList>
            <consortium name="NCBI Genome Project"/>
        </authorList>
    </citation>
    <scope>NUCLEOTIDE SEQUENCE</scope>
    <source>
        <strain evidence="3">CBS 342.82</strain>
    </source>
</reference>
<dbReference type="Proteomes" id="UP000504637">
    <property type="component" value="Unplaced"/>
</dbReference>
<organism evidence="3">
    <name type="scientific">Dissoconium aciculare CBS 342.82</name>
    <dbReference type="NCBI Taxonomy" id="1314786"/>
    <lineage>
        <taxon>Eukaryota</taxon>
        <taxon>Fungi</taxon>
        <taxon>Dikarya</taxon>
        <taxon>Ascomycota</taxon>
        <taxon>Pezizomycotina</taxon>
        <taxon>Dothideomycetes</taxon>
        <taxon>Dothideomycetidae</taxon>
        <taxon>Mycosphaerellales</taxon>
        <taxon>Dissoconiaceae</taxon>
        <taxon>Dissoconium</taxon>
    </lineage>
</organism>
<dbReference type="AlphaFoldDB" id="A0A6J3MEH9"/>
<name>A0A6J3MEH9_9PEZI</name>
<feature type="region of interest" description="Disordered" evidence="1">
    <location>
        <begin position="62"/>
        <end position="137"/>
    </location>
</feature>
<feature type="compositionally biased region" description="Basic and acidic residues" evidence="1">
    <location>
        <begin position="101"/>
        <end position="137"/>
    </location>
</feature>
<proteinExistence type="predicted"/>
<evidence type="ECO:0000313" key="2">
    <source>
        <dbReference type="Proteomes" id="UP000504637"/>
    </source>
</evidence>
<accession>A0A6J3MEH9</accession>
<keyword evidence="2" id="KW-1185">Reference proteome</keyword>
<dbReference type="RefSeq" id="XP_033463447.1">
    <property type="nucleotide sequence ID" value="XM_033598925.1"/>
</dbReference>
<reference evidence="3" key="3">
    <citation type="submission" date="2025-08" db="UniProtKB">
        <authorList>
            <consortium name="RefSeq"/>
        </authorList>
    </citation>
    <scope>IDENTIFICATION</scope>
    <source>
        <strain evidence="3">CBS 342.82</strain>
    </source>
</reference>
<dbReference type="GeneID" id="54356724"/>
<evidence type="ECO:0000313" key="3">
    <source>
        <dbReference type="RefSeq" id="XP_033463447.1"/>
    </source>
</evidence>
<feature type="compositionally biased region" description="Basic and acidic residues" evidence="1">
    <location>
        <begin position="62"/>
        <end position="85"/>
    </location>
</feature>